<keyword evidence="2" id="KW-0460">Magnesium</keyword>
<dbReference type="Gene3D" id="1.10.10.10">
    <property type="entry name" value="Winged helix-like DNA-binding domain superfamily/Winged helix DNA-binding domain"/>
    <property type="match status" value="1"/>
</dbReference>
<organism evidence="4 5">
    <name type="scientific">uncultured phage cr109_1</name>
    <dbReference type="NCBI Taxonomy" id="2772083"/>
    <lineage>
        <taxon>Viruses</taxon>
        <taxon>Duplodnaviria</taxon>
        <taxon>Heunggongvirae</taxon>
        <taxon>Uroviricota</taxon>
        <taxon>Caudoviricetes</taxon>
        <taxon>Crassvirales</taxon>
        <taxon>Suoliviridae</taxon>
        <taxon>Loutivirinae</taxon>
        <taxon>Buchavirus</taxon>
        <taxon>Buchavirus splanchnicus</taxon>
    </lineage>
</organism>
<dbReference type="RefSeq" id="YP_010112461.1">
    <property type="nucleotide sequence ID" value="NC_055892.1"/>
</dbReference>
<name>A0A7M1RTJ2_9CAUD</name>
<evidence type="ECO:0000313" key="4">
    <source>
        <dbReference type="EMBL" id="QOR57009.1"/>
    </source>
</evidence>
<dbReference type="EMBL" id="MT774399">
    <property type="protein sequence ID" value="QOR57009.1"/>
    <property type="molecule type" value="Genomic_DNA"/>
</dbReference>
<dbReference type="InterPro" id="IPR036388">
    <property type="entry name" value="WH-like_DNA-bd_sf"/>
</dbReference>
<dbReference type="SUPFAM" id="SSF82771">
    <property type="entry name" value="GIY-YIG endonuclease"/>
    <property type="match status" value="1"/>
</dbReference>
<evidence type="ECO:0000313" key="5">
    <source>
        <dbReference type="Proteomes" id="UP000594117"/>
    </source>
</evidence>
<evidence type="ECO:0000256" key="2">
    <source>
        <dbReference type="ARBA" id="ARBA00022842"/>
    </source>
</evidence>
<dbReference type="Proteomes" id="UP000594117">
    <property type="component" value="Segment"/>
</dbReference>
<dbReference type="NCBIfam" id="TIGR01453">
    <property type="entry name" value="grpIintron_endo"/>
    <property type="match status" value="1"/>
</dbReference>
<reference evidence="4 5" key="1">
    <citation type="submission" date="2020-07" db="EMBL/GenBank/DDBJ databases">
        <title>Taxonomic proposal: Crassvirales, a new order of highly abundant and diverse bacterial viruses.</title>
        <authorList>
            <person name="Shkoporov A.N."/>
            <person name="Stockdale S.R."/>
            <person name="Guerin E."/>
            <person name="Ross R.P."/>
            <person name="Hill C."/>
        </authorList>
    </citation>
    <scope>NUCLEOTIDE SEQUENCE [LARGE SCALE GENOMIC DNA]</scope>
</reference>
<proteinExistence type="predicted"/>
<dbReference type="InterPro" id="IPR006350">
    <property type="entry name" value="Intron_endoG1"/>
</dbReference>
<comment type="cofactor">
    <cofactor evidence="1">
        <name>Mg(2+)</name>
        <dbReference type="ChEBI" id="CHEBI:18420"/>
    </cofactor>
</comment>
<dbReference type="KEGG" id="vg:65130910"/>
<dbReference type="GeneID" id="65130910"/>
<dbReference type="Gene3D" id="3.40.1440.10">
    <property type="entry name" value="GIY-YIG endonuclease"/>
    <property type="match status" value="1"/>
</dbReference>
<evidence type="ECO:0000259" key="3">
    <source>
        <dbReference type="PROSITE" id="PS50164"/>
    </source>
</evidence>
<dbReference type="GO" id="GO:0004519">
    <property type="term" value="F:endonuclease activity"/>
    <property type="evidence" value="ECO:0007669"/>
    <property type="project" value="InterPro"/>
</dbReference>
<dbReference type="InterPro" id="IPR035901">
    <property type="entry name" value="GIY-YIG_endonuc_sf"/>
</dbReference>
<accession>A0A7M1RTJ2</accession>
<dbReference type="PROSITE" id="PS50164">
    <property type="entry name" value="GIY_YIG"/>
    <property type="match status" value="1"/>
</dbReference>
<evidence type="ECO:0000256" key="1">
    <source>
        <dbReference type="ARBA" id="ARBA00001946"/>
    </source>
</evidence>
<dbReference type="Pfam" id="PF01541">
    <property type="entry name" value="GIY-YIG"/>
    <property type="match status" value="1"/>
</dbReference>
<sequence length="213" mass="24915">MSYRDIDPKLAGIYIFKNNINNKCYIGQGVSLRKRIKHHFSNIKTKRYDLPLYKAIEKHGIHNFTIDILESFIPDTSLTLEELIKKLDDLEIKYIELYKAYTEGYNCTRGGDYGVLGLKMTKEQKQKISEISKQRAQNYYKPIYLYNIKDKSIIYAISVTHAANIVGFHRSCIIRCAKGEYNETHGYLIAYTEEELNTKIHSYKRSKYNSIKS</sequence>
<protein>
    <recommendedName>
        <fullName evidence="3">GIY-YIG domain-containing protein</fullName>
    </recommendedName>
</protein>
<dbReference type="InterPro" id="IPR000305">
    <property type="entry name" value="GIY-YIG_endonuc"/>
</dbReference>
<feature type="domain" description="GIY-YIG" evidence="3">
    <location>
        <begin position="9"/>
        <end position="107"/>
    </location>
</feature>
<dbReference type="SUPFAM" id="SSF64496">
    <property type="entry name" value="DNA-binding domain of intron-encoded endonucleases"/>
    <property type="match status" value="1"/>
</dbReference>
<keyword evidence="5" id="KW-1185">Reference proteome</keyword>
<dbReference type="SMART" id="SM00465">
    <property type="entry name" value="GIYc"/>
    <property type="match status" value="1"/>
</dbReference>